<evidence type="ECO:0000313" key="2">
    <source>
        <dbReference type="EMBL" id="TYB69479.1"/>
    </source>
</evidence>
<accession>A0A5D0QL38</accession>
<proteinExistence type="predicted"/>
<reference evidence="2 3" key="1">
    <citation type="submission" date="2019-08" db="EMBL/GenBank/DDBJ databases">
        <title>Genomes of Antarctic Bizionia species.</title>
        <authorList>
            <person name="Bowman J.P."/>
        </authorList>
    </citation>
    <scope>NUCLEOTIDE SEQUENCE [LARGE SCALE GENOMIC DNA]</scope>
    <source>
        <strain evidence="2 3">APA-1</strain>
    </source>
</reference>
<dbReference type="InterPro" id="IPR055644">
    <property type="entry name" value="DUF7220"/>
</dbReference>
<dbReference type="Pfam" id="PF23858">
    <property type="entry name" value="DUF7220"/>
    <property type="match status" value="1"/>
</dbReference>
<evidence type="ECO:0000256" key="1">
    <source>
        <dbReference type="SAM" id="Phobius"/>
    </source>
</evidence>
<dbReference type="Proteomes" id="UP000324358">
    <property type="component" value="Unassembled WGS sequence"/>
</dbReference>
<sequence>MQTKKQSLTEAISNTAVGFGISYASTFLIFPLLGIVTNAGTNLIIVIYFTIISILRGYVIRRFFNKKTDNRVRYPNGKLFWVHCFQCENDMPVVEDKDAIYCSNCGLKH</sequence>
<name>A0A5D0QL38_9FLAO</name>
<feature type="transmembrane region" description="Helical" evidence="1">
    <location>
        <begin position="39"/>
        <end position="59"/>
    </location>
</feature>
<evidence type="ECO:0000313" key="3">
    <source>
        <dbReference type="Proteomes" id="UP000324358"/>
    </source>
</evidence>
<keyword evidence="1" id="KW-0812">Transmembrane</keyword>
<dbReference type="EMBL" id="VSKL01000012">
    <property type="protein sequence ID" value="TYB69479.1"/>
    <property type="molecule type" value="Genomic_DNA"/>
</dbReference>
<keyword evidence="1" id="KW-1133">Transmembrane helix</keyword>
<dbReference type="RefSeq" id="WP_066257054.1">
    <property type="nucleotide sequence ID" value="NZ_VSKL01000012.1"/>
</dbReference>
<keyword evidence="3" id="KW-1185">Reference proteome</keyword>
<keyword evidence="1" id="KW-0472">Membrane</keyword>
<protein>
    <submittedName>
        <fullName evidence="2">Uncharacterized protein</fullName>
    </submittedName>
</protein>
<gene>
    <name evidence="2" type="ORF">ES675_16110</name>
</gene>
<organism evidence="2 3">
    <name type="scientific">Bizionia algoritergicola</name>
    <dbReference type="NCBI Taxonomy" id="291187"/>
    <lineage>
        <taxon>Bacteria</taxon>
        <taxon>Pseudomonadati</taxon>
        <taxon>Bacteroidota</taxon>
        <taxon>Flavobacteriia</taxon>
        <taxon>Flavobacteriales</taxon>
        <taxon>Flavobacteriaceae</taxon>
        <taxon>Bizionia</taxon>
    </lineage>
</organism>
<comment type="caution">
    <text evidence="2">The sequence shown here is derived from an EMBL/GenBank/DDBJ whole genome shotgun (WGS) entry which is preliminary data.</text>
</comment>
<dbReference type="OrthoDB" id="1451648at2"/>
<dbReference type="AlphaFoldDB" id="A0A5D0QL38"/>
<feature type="transmembrane region" description="Helical" evidence="1">
    <location>
        <begin position="12"/>
        <end position="33"/>
    </location>
</feature>